<keyword evidence="5" id="KW-0539">Nucleus</keyword>
<dbReference type="GO" id="GO:0006355">
    <property type="term" value="P:regulation of DNA-templated transcription"/>
    <property type="evidence" value="ECO:0007669"/>
    <property type="project" value="InterPro"/>
</dbReference>
<dbReference type="AlphaFoldDB" id="A0A6A1VLP0"/>
<protein>
    <submittedName>
        <fullName evidence="7">NAC domain-containing protein 78</fullName>
    </submittedName>
</protein>
<reference evidence="7 8" key="1">
    <citation type="journal article" date="2019" name="Plant Biotechnol. J.">
        <title>The red bayberry genome and genetic basis of sex determination.</title>
        <authorList>
            <person name="Jia H.M."/>
            <person name="Jia H.J."/>
            <person name="Cai Q.L."/>
            <person name="Wang Y."/>
            <person name="Zhao H.B."/>
            <person name="Yang W.F."/>
            <person name="Wang G.Y."/>
            <person name="Li Y.H."/>
            <person name="Zhan D.L."/>
            <person name="Shen Y.T."/>
            <person name="Niu Q.F."/>
            <person name="Chang L."/>
            <person name="Qiu J."/>
            <person name="Zhao L."/>
            <person name="Xie H.B."/>
            <person name="Fu W.Y."/>
            <person name="Jin J."/>
            <person name="Li X.W."/>
            <person name="Jiao Y."/>
            <person name="Zhou C.C."/>
            <person name="Tu T."/>
            <person name="Chai C.Y."/>
            <person name="Gao J.L."/>
            <person name="Fan L.J."/>
            <person name="van de Weg E."/>
            <person name="Wang J.Y."/>
            <person name="Gao Z.S."/>
        </authorList>
    </citation>
    <scope>NUCLEOTIDE SEQUENCE [LARGE SCALE GENOMIC DNA]</scope>
    <source>
        <tissue evidence="7">Leaves</tissue>
    </source>
</reference>
<dbReference type="PROSITE" id="PS51005">
    <property type="entry name" value="NAC"/>
    <property type="match status" value="1"/>
</dbReference>
<dbReference type="GO" id="GO:0003677">
    <property type="term" value="F:DNA binding"/>
    <property type="evidence" value="ECO:0007669"/>
    <property type="project" value="UniProtKB-KW"/>
</dbReference>
<dbReference type="Pfam" id="PF02365">
    <property type="entry name" value="NAM"/>
    <property type="match status" value="1"/>
</dbReference>
<evidence type="ECO:0000259" key="6">
    <source>
        <dbReference type="PROSITE" id="PS51005"/>
    </source>
</evidence>
<name>A0A6A1VLP0_9ROSI</name>
<evidence type="ECO:0000256" key="1">
    <source>
        <dbReference type="ARBA" id="ARBA00004123"/>
    </source>
</evidence>
<evidence type="ECO:0000256" key="3">
    <source>
        <dbReference type="ARBA" id="ARBA00023125"/>
    </source>
</evidence>
<dbReference type="PANTHER" id="PTHR31744">
    <property type="entry name" value="PROTEIN CUP-SHAPED COTYLEDON 2-RELATED"/>
    <property type="match status" value="1"/>
</dbReference>
<dbReference type="GO" id="GO:0005634">
    <property type="term" value="C:nucleus"/>
    <property type="evidence" value="ECO:0007669"/>
    <property type="project" value="UniProtKB-SubCell"/>
</dbReference>
<dbReference type="InterPro" id="IPR003441">
    <property type="entry name" value="NAC-dom"/>
</dbReference>
<keyword evidence="2" id="KW-0805">Transcription regulation</keyword>
<evidence type="ECO:0000313" key="7">
    <source>
        <dbReference type="EMBL" id="KAB1212837.1"/>
    </source>
</evidence>
<gene>
    <name evidence="7" type="ORF">CJ030_MR5G010137</name>
</gene>
<dbReference type="FunFam" id="2.170.150.80:FF:000002">
    <property type="entry name" value="Nac domain-containing protein 86"/>
    <property type="match status" value="1"/>
</dbReference>
<evidence type="ECO:0000313" key="8">
    <source>
        <dbReference type="Proteomes" id="UP000516437"/>
    </source>
</evidence>
<keyword evidence="3" id="KW-0238">DNA-binding</keyword>
<sequence>MAPMSLPPGFRFHPTDEELVAYYLDRKISGRTIELEIIPEVDLYKCEPWDLPEKSFLPSKDMEWYFYSPRDKKYPNGSRTNRATRAGYWKATGKDRPVHSHKRSVGMKKTLVYYRGRAPHGIRTNWVMHEYRLIDSVCGASASSTLKDSYALCRVFKKTTQILPKTKEEPTENLEKDSVAVLDEQLFGDDISGLETSRGRSEAEDENFIHHEYSKFPSDYTSSSDLTQGTTPETGIVDDLQATFTCDEANSAANLCSGLRLDCPSNLPQGIHVSNYTSLDYQLPYPPLELEDFPQINLSDTKTSEPEIIEEYMSYDRFRDIMNGPLEEMFSTCSSQDNYINALAMQN</sequence>
<evidence type="ECO:0000256" key="5">
    <source>
        <dbReference type="ARBA" id="ARBA00023242"/>
    </source>
</evidence>
<dbReference type="SUPFAM" id="SSF101941">
    <property type="entry name" value="NAC domain"/>
    <property type="match status" value="1"/>
</dbReference>
<evidence type="ECO:0000256" key="4">
    <source>
        <dbReference type="ARBA" id="ARBA00023163"/>
    </source>
</evidence>
<keyword evidence="4" id="KW-0804">Transcription</keyword>
<dbReference type="EMBL" id="RXIC02000023">
    <property type="protein sequence ID" value="KAB1212837.1"/>
    <property type="molecule type" value="Genomic_DNA"/>
</dbReference>
<dbReference type="Proteomes" id="UP000516437">
    <property type="component" value="Chromosome 5"/>
</dbReference>
<dbReference type="OrthoDB" id="1912886at2759"/>
<dbReference type="InterPro" id="IPR036093">
    <property type="entry name" value="NAC_dom_sf"/>
</dbReference>
<dbReference type="Gene3D" id="2.170.150.80">
    <property type="entry name" value="NAC domain"/>
    <property type="match status" value="1"/>
</dbReference>
<dbReference type="PANTHER" id="PTHR31744:SF210">
    <property type="entry name" value="NAC DOMAIN-CONTAINING PROTEIN 86-LIKE"/>
    <property type="match status" value="1"/>
</dbReference>
<comment type="subcellular location">
    <subcellularLocation>
        <location evidence="1">Nucleus</location>
    </subcellularLocation>
</comment>
<evidence type="ECO:0000256" key="2">
    <source>
        <dbReference type="ARBA" id="ARBA00023015"/>
    </source>
</evidence>
<keyword evidence="8" id="KW-1185">Reference proteome</keyword>
<comment type="caution">
    <text evidence="7">The sequence shown here is derived from an EMBL/GenBank/DDBJ whole genome shotgun (WGS) entry which is preliminary data.</text>
</comment>
<proteinExistence type="predicted"/>
<feature type="domain" description="NAC" evidence="6">
    <location>
        <begin position="6"/>
        <end position="158"/>
    </location>
</feature>
<organism evidence="7 8">
    <name type="scientific">Morella rubra</name>
    <name type="common">Chinese bayberry</name>
    <dbReference type="NCBI Taxonomy" id="262757"/>
    <lineage>
        <taxon>Eukaryota</taxon>
        <taxon>Viridiplantae</taxon>
        <taxon>Streptophyta</taxon>
        <taxon>Embryophyta</taxon>
        <taxon>Tracheophyta</taxon>
        <taxon>Spermatophyta</taxon>
        <taxon>Magnoliopsida</taxon>
        <taxon>eudicotyledons</taxon>
        <taxon>Gunneridae</taxon>
        <taxon>Pentapetalae</taxon>
        <taxon>rosids</taxon>
        <taxon>fabids</taxon>
        <taxon>Fagales</taxon>
        <taxon>Myricaceae</taxon>
        <taxon>Morella</taxon>
    </lineage>
</organism>
<accession>A0A6A1VLP0</accession>